<dbReference type="Proteomes" id="UP000799754">
    <property type="component" value="Unassembled WGS sequence"/>
</dbReference>
<keyword evidence="2" id="KW-1185">Reference proteome</keyword>
<accession>A0ACB6SHZ4</accession>
<dbReference type="EMBL" id="MU006701">
    <property type="protein sequence ID" value="KAF2633791.1"/>
    <property type="molecule type" value="Genomic_DNA"/>
</dbReference>
<sequence>MRCVIARVAVLPVFIACLIILKTKLEHLHVVSPACTRPQHGQSKTIDKTKRVQGTNACRTPFSHPSLPERAWVALTSSPAHPSSSQRGRRSCNAELIADDSSSTCLEKKYSFAIELKKPHNRVL</sequence>
<protein>
    <submittedName>
        <fullName evidence="1">Uncharacterized protein</fullName>
    </submittedName>
</protein>
<reference evidence="1" key="1">
    <citation type="journal article" date="2020" name="Stud. Mycol.">
        <title>101 Dothideomycetes genomes: a test case for predicting lifestyles and emergence of pathogens.</title>
        <authorList>
            <person name="Haridas S."/>
            <person name="Albert R."/>
            <person name="Binder M."/>
            <person name="Bloem J."/>
            <person name="Labutti K."/>
            <person name="Salamov A."/>
            <person name="Andreopoulos B."/>
            <person name="Baker S."/>
            <person name="Barry K."/>
            <person name="Bills G."/>
            <person name="Bluhm B."/>
            <person name="Cannon C."/>
            <person name="Castanera R."/>
            <person name="Culley D."/>
            <person name="Daum C."/>
            <person name="Ezra D."/>
            <person name="Gonzalez J."/>
            <person name="Henrissat B."/>
            <person name="Kuo A."/>
            <person name="Liang C."/>
            <person name="Lipzen A."/>
            <person name="Lutzoni F."/>
            <person name="Magnuson J."/>
            <person name="Mondo S."/>
            <person name="Nolan M."/>
            <person name="Ohm R."/>
            <person name="Pangilinan J."/>
            <person name="Park H.-J."/>
            <person name="Ramirez L."/>
            <person name="Alfaro M."/>
            <person name="Sun H."/>
            <person name="Tritt A."/>
            <person name="Yoshinaga Y."/>
            <person name="Zwiers L.-H."/>
            <person name="Turgeon B."/>
            <person name="Goodwin S."/>
            <person name="Spatafora J."/>
            <person name="Crous P."/>
            <person name="Grigoriev I."/>
        </authorList>
    </citation>
    <scope>NUCLEOTIDE SEQUENCE</scope>
    <source>
        <strain evidence="1">CBS 525.71</strain>
    </source>
</reference>
<evidence type="ECO:0000313" key="2">
    <source>
        <dbReference type="Proteomes" id="UP000799754"/>
    </source>
</evidence>
<comment type="caution">
    <text evidence="1">The sequence shown here is derived from an EMBL/GenBank/DDBJ whole genome shotgun (WGS) entry which is preliminary data.</text>
</comment>
<name>A0ACB6SHZ4_9PLEO</name>
<proteinExistence type="predicted"/>
<organism evidence="1 2">
    <name type="scientific">Macroventuria anomochaeta</name>
    <dbReference type="NCBI Taxonomy" id="301207"/>
    <lineage>
        <taxon>Eukaryota</taxon>
        <taxon>Fungi</taxon>
        <taxon>Dikarya</taxon>
        <taxon>Ascomycota</taxon>
        <taxon>Pezizomycotina</taxon>
        <taxon>Dothideomycetes</taxon>
        <taxon>Pleosporomycetidae</taxon>
        <taxon>Pleosporales</taxon>
        <taxon>Pleosporineae</taxon>
        <taxon>Didymellaceae</taxon>
        <taxon>Macroventuria</taxon>
    </lineage>
</organism>
<evidence type="ECO:0000313" key="1">
    <source>
        <dbReference type="EMBL" id="KAF2633791.1"/>
    </source>
</evidence>
<gene>
    <name evidence="1" type="ORF">BU25DRAFT_416944</name>
</gene>